<dbReference type="EMBL" id="JACIFZ010000001">
    <property type="protein sequence ID" value="MBB4219787.1"/>
    <property type="molecule type" value="Genomic_DNA"/>
</dbReference>
<proteinExistence type="predicted"/>
<dbReference type="AlphaFoldDB" id="A0A840FKR9"/>
<accession>A0A840FKR9</accession>
<reference evidence="2 3" key="1">
    <citation type="submission" date="2020-08" db="EMBL/GenBank/DDBJ databases">
        <title>Genomic Encyclopedia of Type Strains, Phase IV (KMG-V): Genome sequencing to study the core and pangenomes of soil and plant-associated prokaryotes.</title>
        <authorList>
            <person name="Whitman W."/>
        </authorList>
    </citation>
    <scope>NUCLEOTIDE SEQUENCE [LARGE SCALE GENOMIC DNA]</scope>
    <source>
        <strain evidence="2 3">34/80</strain>
    </source>
</reference>
<gene>
    <name evidence="2" type="ORF">GGD71_000534</name>
</gene>
<sequence>MSAAPGRPKQAKLPLGGKHGHAVPCKGAS</sequence>
<protein>
    <submittedName>
        <fullName evidence="2">Uncharacterized protein</fullName>
    </submittedName>
</protein>
<comment type="caution">
    <text evidence="2">The sequence shown here is derived from an EMBL/GenBank/DDBJ whole genome shotgun (WGS) entry which is preliminary data.</text>
</comment>
<organism evidence="2 3">
    <name type="scientific">Variovorax guangxiensis</name>
    <dbReference type="NCBI Taxonomy" id="1775474"/>
    <lineage>
        <taxon>Bacteria</taxon>
        <taxon>Pseudomonadati</taxon>
        <taxon>Pseudomonadota</taxon>
        <taxon>Betaproteobacteria</taxon>
        <taxon>Burkholderiales</taxon>
        <taxon>Comamonadaceae</taxon>
        <taxon>Variovorax</taxon>
    </lineage>
</organism>
<feature type="region of interest" description="Disordered" evidence="1">
    <location>
        <begin position="1"/>
        <end position="29"/>
    </location>
</feature>
<evidence type="ECO:0000313" key="3">
    <source>
        <dbReference type="Proteomes" id="UP000524450"/>
    </source>
</evidence>
<evidence type="ECO:0000256" key="1">
    <source>
        <dbReference type="SAM" id="MobiDB-lite"/>
    </source>
</evidence>
<evidence type="ECO:0000313" key="2">
    <source>
        <dbReference type="EMBL" id="MBB4219787.1"/>
    </source>
</evidence>
<dbReference type="Proteomes" id="UP000524450">
    <property type="component" value="Unassembled WGS sequence"/>
</dbReference>
<name>A0A840FKR9_9BURK</name>